<dbReference type="EMBL" id="AKCU01000437">
    <property type="protein sequence ID" value="EKV08570.1"/>
    <property type="molecule type" value="Genomic_DNA"/>
</dbReference>
<evidence type="ECO:0000313" key="1">
    <source>
        <dbReference type="EMBL" id="EKV08570.1"/>
    </source>
</evidence>
<gene>
    <name evidence="1" type="ORF">PDIP_67220</name>
</gene>
<sequence>MFKHGLYFYCSLKQPCMSLGLLTVTPEKVPRYH</sequence>
<protein>
    <submittedName>
        <fullName evidence="1">Uncharacterized protein</fullName>
    </submittedName>
</protein>
<dbReference type="HOGENOM" id="CLU_3384968_0_0_1"/>
<evidence type="ECO:0000313" key="2">
    <source>
        <dbReference type="Proteomes" id="UP000009886"/>
    </source>
</evidence>
<comment type="caution">
    <text evidence="1">The sequence shown here is derived from an EMBL/GenBank/DDBJ whole genome shotgun (WGS) entry which is preliminary data.</text>
</comment>
<dbReference type="KEGG" id="pdp:PDIP_67220"/>
<dbReference type="VEuPathDB" id="FungiDB:PDIP_67220"/>
<organism evidence="1 2">
    <name type="scientific">Penicillium digitatum (strain Pd1 / CECT 20795)</name>
    <name type="common">Green mold</name>
    <dbReference type="NCBI Taxonomy" id="1170230"/>
    <lineage>
        <taxon>Eukaryota</taxon>
        <taxon>Fungi</taxon>
        <taxon>Dikarya</taxon>
        <taxon>Ascomycota</taxon>
        <taxon>Pezizomycotina</taxon>
        <taxon>Eurotiomycetes</taxon>
        <taxon>Eurotiomycetidae</taxon>
        <taxon>Eurotiales</taxon>
        <taxon>Aspergillaceae</taxon>
        <taxon>Penicillium</taxon>
    </lineage>
</organism>
<name>K9FGF8_PEND1</name>
<dbReference type="Proteomes" id="UP000009886">
    <property type="component" value="Unassembled WGS sequence"/>
</dbReference>
<accession>K9FGF8</accession>
<dbReference type="AlphaFoldDB" id="K9FGF8"/>
<reference evidence="2" key="1">
    <citation type="journal article" date="2012" name="BMC Genomics">
        <title>Genome sequence of the necrotrophic fungus Penicillium digitatum, the main postharvest pathogen of citrus.</title>
        <authorList>
            <person name="Marcet-Houben M."/>
            <person name="Ballester A.-R."/>
            <person name="de la Fuente B."/>
            <person name="Harries E."/>
            <person name="Marcos J.F."/>
            <person name="Gonzalez-Candelas L."/>
            <person name="Gabaldon T."/>
        </authorList>
    </citation>
    <scope>NUCLEOTIDE SEQUENCE [LARGE SCALE GENOMIC DNA]</scope>
    <source>
        <strain evidence="2">Pd1 / CECT 20795</strain>
    </source>
</reference>
<proteinExistence type="predicted"/>